<keyword evidence="4" id="KW-1185">Reference proteome</keyword>
<proteinExistence type="predicted"/>
<name>A0A6J5XWQ8_PRUAR</name>
<dbReference type="Proteomes" id="UP000507245">
    <property type="component" value="Unassembled WGS sequence"/>
</dbReference>
<dbReference type="OrthoDB" id="204949at2759"/>
<evidence type="ECO:0000313" key="4">
    <source>
        <dbReference type="Proteomes" id="UP000507245"/>
    </source>
</evidence>
<sequence length="179" mass="19781">MRLGPYFCQPVIAGLGDEDKPFICTMDSIGAKIHLLDSSSTGPLFEQRATTSVYDGESNCPEHEKQEQVADGRVDDLLPNVERPQLVRQGQVQEAVDELHTPEGCQNGASCLDCQAEEGQKLSSVSHNFDGDDINEQNYRTEPCLTSGNGHLIVDSRESELPNNIWEGESYHIFESLRG</sequence>
<protein>
    <submittedName>
        <fullName evidence="2">Uncharacterized protein</fullName>
    </submittedName>
</protein>
<evidence type="ECO:0000313" key="3">
    <source>
        <dbReference type="Proteomes" id="UP000507222"/>
    </source>
</evidence>
<gene>
    <name evidence="1" type="ORF">CURHAP_LOCUS46003</name>
    <name evidence="2" type="ORF">ORAREDHAP_LOCUS45344</name>
</gene>
<evidence type="ECO:0000313" key="1">
    <source>
        <dbReference type="EMBL" id="CAB4287968.1"/>
    </source>
</evidence>
<accession>A0A6J5XWQ8</accession>
<reference evidence="4" key="1">
    <citation type="journal article" date="2020" name="Genome Biol.">
        <title>Gamete binning: chromosome-level and haplotype-resolved genome assembly enabled by high-throughput single-cell sequencing of gamete genomes.</title>
        <authorList>
            <person name="Campoy J.A."/>
            <person name="Sun H."/>
            <person name="Goel M."/>
            <person name="Jiao W.-B."/>
            <person name="Folz-Donahue K."/>
            <person name="Wang N."/>
            <person name="Rubio M."/>
            <person name="Liu C."/>
            <person name="Kukat C."/>
            <person name="Ruiz D."/>
            <person name="Huettel B."/>
            <person name="Schneeberger K."/>
        </authorList>
    </citation>
    <scope>NUCLEOTIDE SEQUENCE [LARGE SCALE GENOMIC DNA]</scope>
    <source>
        <strain evidence="4">cv. Rojo Pasion</strain>
    </source>
</reference>
<dbReference type="EMBL" id="CAEKKB010000007">
    <property type="protein sequence ID" value="CAB4318340.1"/>
    <property type="molecule type" value="Genomic_DNA"/>
</dbReference>
<dbReference type="AlphaFoldDB" id="A0A6J5XWQ8"/>
<reference evidence="2 3" key="2">
    <citation type="submission" date="2020-05" db="EMBL/GenBank/DDBJ databases">
        <authorList>
            <person name="Campoy J."/>
            <person name="Schneeberger K."/>
            <person name="Spophaly S."/>
        </authorList>
    </citation>
    <scope>NUCLEOTIDE SEQUENCE [LARGE SCALE GENOMIC DNA]</scope>
    <source>
        <strain evidence="2">PruArmRojPasFocal</strain>
    </source>
</reference>
<organism evidence="2 4">
    <name type="scientific">Prunus armeniaca</name>
    <name type="common">Apricot</name>
    <name type="synonym">Armeniaca vulgaris</name>
    <dbReference type="NCBI Taxonomy" id="36596"/>
    <lineage>
        <taxon>Eukaryota</taxon>
        <taxon>Viridiplantae</taxon>
        <taxon>Streptophyta</taxon>
        <taxon>Embryophyta</taxon>
        <taxon>Tracheophyta</taxon>
        <taxon>Spermatophyta</taxon>
        <taxon>Magnoliopsida</taxon>
        <taxon>eudicotyledons</taxon>
        <taxon>Gunneridae</taxon>
        <taxon>Pentapetalae</taxon>
        <taxon>rosids</taxon>
        <taxon>fabids</taxon>
        <taxon>Rosales</taxon>
        <taxon>Rosaceae</taxon>
        <taxon>Amygdaloideae</taxon>
        <taxon>Amygdaleae</taxon>
        <taxon>Prunus</taxon>
    </lineage>
</organism>
<evidence type="ECO:0000313" key="2">
    <source>
        <dbReference type="EMBL" id="CAB4318340.1"/>
    </source>
</evidence>
<dbReference type="Proteomes" id="UP000507222">
    <property type="component" value="Unassembled WGS sequence"/>
</dbReference>
<dbReference type="EMBL" id="CAEKDK010000007">
    <property type="protein sequence ID" value="CAB4287968.1"/>
    <property type="molecule type" value="Genomic_DNA"/>
</dbReference>